<dbReference type="SUPFAM" id="SSF47384">
    <property type="entry name" value="Homodimeric domain of signal transducing histidine kinase"/>
    <property type="match status" value="1"/>
</dbReference>
<dbReference type="GO" id="GO:0000155">
    <property type="term" value="F:phosphorelay sensor kinase activity"/>
    <property type="evidence" value="ECO:0007669"/>
    <property type="project" value="InterPro"/>
</dbReference>
<feature type="region of interest" description="Disordered" evidence="11">
    <location>
        <begin position="483"/>
        <end position="506"/>
    </location>
</feature>
<evidence type="ECO:0000256" key="11">
    <source>
        <dbReference type="SAM" id="MobiDB-lite"/>
    </source>
</evidence>
<dbReference type="InterPro" id="IPR050428">
    <property type="entry name" value="TCS_sensor_his_kinase"/>
</dbReference>
<keyword evidence="9" id="KW-0902">Two-component regulatory system</keyword>
<dbReference type="SMART" id="SM00387">
    <property type="entry name" value="HATPase_c"/>
    <property type="match status" value="1"/>
</dbReference>
<dbReference type="CDD" id="cd00082">
    <property type="entry name" value="HisKA"/>
    <property type="match status" value="1"/>
</dbReference>
<evidence type="ECO:0000256" key="10">
    <source>
        <dbReference type="ARBA" id="ARBA00023136"/>
    </source>
</evidence>
<comment type="subcellular location">
    <subcellularLocation>
        <location evidence="2">Cell membrane</location>
    </subcellularLocation>
</comment>
<dbReference type="Pfam" id="PF02518">
    <property type="entry name" value="HATPase_c"/>
    <property type="match status" value="1"/>
</dbReference>
<dbReference type="Pfam" id="PF00512">
    <property type="entry name" value="HisKA"/>
    <property type="match status" value="1"/>
</dbReference>
<dbReference type="PROSITE" id="PS50109">
    <property type="entry name" value="HIS_KIN"/>
    <property type="match status" value="1"/>
</dbReference>
<dbReference type="PRINTS" id="PR00344">
    <property type="entry name" value="BCTRLSENSOR"/>
</dbReference>
<evidence type="ECO:0000256" key="9">
    <source>
        <dbReference type="ARBA" id="ARBA00023012"/>
    </source>
</evidence>
<evidence type="ECO:0000256" key="5">
    <source>
        <dbReference type="ARBA" id="ARBA00022679"/>
    </source>
</evidence>
<evidence type="ECO:0000256" key="6">
    <source>
        <dbReference type="ARBA" id="ARBA00022692"/>
    </source>
</evidence>
<name>A0A418KUD0_9ACTN</name>
<sequence length="506" mass="52216">MRHPLRRRLVWTVVALVLAVTATLAVVSALALRSTLYDQLDMQLLAAADRAKDAAGPGPGHGSGEPPGGSHVPPGQAAGTVGVYYDDGRVVEAGYVDDSGEFQALDDAQLAALTALPCDGEIRGVDLPDLGRFHAVCAPAGADPVVTALSTADVAGTLRSYIGLEVGLAVAGVAVAAGAATVLVRRALRPLDRVAAAARQVTELPLDRGEVDTIPRVPPALAADGTEVGRVGAAFNRMIGHVESALSARHESEQQVRRFVADASHELRTPLASIRGYAELVRRSPDAVPPSATHAIGRVEAEAGRMTGLVDDLLLLARLDAGRPLERAPVDLTGLVVDAVADAHAAGPDHVWRLDLGSSPAPLLVEGDEARLRQVLANLLGNARVHTPPGTTVWTSGRLDGGDVVVEVCDDGPGVPVELRRVLFQRFSRADTARNRAGGSTGLGLAIADAIVQAHRGSVAVASRTAAEGTSGTTFTVRLPARTADAQPAQGNRPAAAATVEPYLGA</sequence>
<dbReference type="Gene3D" id="1.10.287.130">
    <property type="match status" value="1"/>
</dbReference>
<dbReference type="SMART" id="SM00388">
    <property type="entry name" value="HisKA"/>
    <property type="match status" value="1"/>
</dbReference>
<dbReference type="InterPro" id="IPR036890">
    <property type="entry name" value="HATPase_C_sf"/>
</dbReference>
<evidence type="ECO:0000256" key="2">
    <source>
        <dbReference type="ARBA" id="ARBA00004236"/>
    </source>
</evidence>
<evidence type="ECO:0000256" key="7">
    <source>
        <dbReference type="ARBA" id="ARBA00022777"/>
    </source>
</evidence>
<dbReference type="EMBL" id="QUAL01000046">
    <property type="protein sequence ID" value="RIQ32192.1"/>
    <property type="molecule type" value="Genomic_DNA"/>
</dbReference>
<keyword evidence="6" id="KW-0812">Transmembrane</keyword>
<feature type="compositionally biased region" description="Gly residues" evidence="11">
    <location>
        <begin position="57"/>
        <end position="67"/>
    </location>
</feature>
<dbReference type="PROSITE" id="PS50885">
    <property type="entry name" value="HAMP"/>
    <property type="match status" value="1"/>
</dbReference>
<protein>
    <recommendedName>
        <fullName evidence="3">histidine kinase</fullName>
        <ecNumber evidence="3">2.7.13.3</ecNumber>
    </recommendedName>
</protein>
<dbReference type="InterPro" id="IPR003594">
    <property type="entry name" value="HATPase_dom"/>
</dbReference>
<feature type="domain" description="HAMP" evidence="13">
    <location>
        <begin position="185"/>
        <end position="247"/>
    </location>
</feature>
<keyword evidence="10" id="KW-0472">Membrane</keyword>
<evidence type="ECO:0000256" key="3">
    <source>
        <dbReference type="ARBA" id="ARBA00012438"/>
    </source>
</evidence>
<evidence type="ECO:0000256" key="1">
    <source>
        <dbReference type="ARBA" id="ARBA00000085"/>
    </source>
</evidence>
<evidence type="ECO:0000259" key="12">
    <source>
        <dbReference type="PROSITE" id="PS50109"/>
    </source>
</evidence>
<feature type="domain" description="Histidine kinase" evidence="12">
    <location>
        <begin position="262"/>
        <end position="483"/>
    </location>
</feature>
<feature type="region of interest" description="Disordered" evidence="11">
    <location>
        <begin position="51"/>
        <end position="76"/>
    </location>
</feature>
<dbReference type="OrthoDB" id="9786919at2"/>
<dbReference type="Gene3D" id="6.10.340.10">
    <property type="match status" value="1"/>
</dbReference>
<accession>A0A418KUD0</accession>
<dbReference type="GO" id="GO:0005886">
    <property type="term" value="C:plasma membrane"/>
    <property type="evidence" value="ECO:0007669"/>
    <property type="project" value="UniProtKB-SubCell"/>
</dbReference>
<dbReference type="AlphaFoldDB" id="A0A418KUD0"/>
<dbReference type="InterPro" id="IPR005467">
    <property type="entry name" value="His_kinase_dom"/>
</dbReference>
<dbReference type="Gene3D" id="3.30.565.10">
    <property type="entry name" value="Histidine kinase-like ATPase, C-terminal domain"/>
    <property type="match status" value="1"/>
</dbReference>
<evidence type="ECO:0000259" key="13">
    <source>
        <dbReference type="PROSITE" id="PS50885"/>
    </source>
</evidence>
<dbReference type="SMART" id="SM00304">
    <property type="entry name" value="HAMP"/>
    <property type="match status" value="1"/>
</dbReference>
<evidence type="ECO:0000313" key="15">
    <source>
        <dbReference type="Proteomes" id="UP000284057"/>
    </source>
</evidence>
<keyword evidence="4" id="KW-0597">Phosphoprotein</keyword>
<evidence type="ECO:0000313" key="14">
    <source>
        <dbReference type="EMBL" id="RIQ32192.1"/>
    </source>
</evidence>
<reference evidence="14 15" key="1">
    <citation type="submission" date="2018-09" db="EMBL/GenBank/DDBJ databases">
        <title>Isolation, diversity and antifungal activity of actinobacteria from wheat.</title>
        <authorList>
            <person name="Han C."/>
        </authorList>
    </citation>
    <scope>NUCLEOTIDE SEQUENCE [LARGE SCALE GENOMIC DNA]</scope>
    <source>
        <strain evidence="14 15">NEAU-YY265</strain>
    </source>
</reference>
<dbReference type="FunFam" id="1.10.287.130:FF:000001">
    <property type="entry name" value="Two-component sensor histidine kinase"/>
    <property type="match status" value="1"/>
</dbReference>
<keyword evidence="15" id="KW-1185">Reference proteome</keyword>
<dbReference type="PANTHER" id="PTHR45436:SF5">
    <property type="entry name" value="SENSOR HISTIDINE KINASE TRCS"/>
    <property type="match status" value="1"/>
</dbReference>
<dbReference type="InterPro" id="IPR003661">
    <property type="entry name" value="HisK_dim/P_dom"/>
</dbReference>
<keyword evidence="8" id="KW-1133">Transmembrane helix</keyword>
<dbReference type="InterPro" id="IPR036097">
    <property type="entry name" value="HisK_dim/P_sf"/>
</dbReference>
<organism evidence="14 15">
    <name type="scientific">Jiangella rhizosphaerae</name>
    <dbReference type="NCBI Taxonomy" id="2293569"/>
    <lineage>
        <taxon>Bacteria</taxon>
        <taxon>Bacillati</taxon>
        <taxon>Actinomycetota</taxon>
        <taxon>Actinomycetes</taxon>
        <taxon>Jiangellales</taxon>
        <taxon>Jiangellaceae</taxon>
        <taxon>Jiangella</taxon>
    </lineage>
</organism>
<keyword evidence="7 14" id="KW-0418">Kinase</keyword>
<evidence type="ECO:0000256" key="4">
    <source>
        <dbReference type="ARBA" id="ARBA00022553"/>
    </source>
</evidence>
<gene>
    <name evidence="14" type="ORF">DY240_05725</name>
</gene>
<comment type="catalytic activity">
    <reaction evidence="1">
        <text>ATP + protein L-histidine = ADP + protein N-phospho-L-histidine.</text>
        <dbReference type="EC" id="2.7.13.3"/>
    </reaction>
</comment>
<evidence type="ECO:0000256" key="8">
    <source>
        <dbReference type="ARBA" id="ARBA00022989"/>
    </source>
</evidence>
<dbReference type="PANTHER" id="PTHR45436">
    <property type="entry name" value="SENSOR HISTIDINE KINASE YKOH"/>
    <property type="match status" value="1"/>
</dbReference>
<dbReference type="RefSeq" id="WP_119658998.1">
    <property type="nucleotide sequence ID" value="NZ_QUAL01000046.1"/>
</dbReference>
<dbReference type="Proteomes" id="UP000284057">
    <property type="component" value="Unassembled WGS sequence"/>
</dbReference>
<dbReference type="CDD" id="cd06225">
    <property type="entry name" value="HAMP"/>
    <property type="match status" value="1"/>
</dbReference>
<dbReference type="InterPro" id="IPR004358">
    <property type="entry name" value="Sig_transdc_His_kin-like_C"/>
</dbReference>
<keyword evidence="5" id="KW-0808">Transferase</keyword>
<comment type="caution">
    <text evidence="14">The sequence shown here is derived from an EMBL/GenBank/DDBJ whole genome shotgun (WGS) entry which is preliminary data.</text>
</comment>
<dbReference type="SUPFAM" id="SSF55874">
    <property type="entry name" value="ATPase domain of HSP90 chaperone/DNA topoisomerase II/histidine kinase"/>
    <property type="match status" value="1"/>
</dbReference>
<dbReference type="InterPro" id="IPR003660">
    <property type="entry name" value="HAMP_dom"/>
</dbReference>
<proteinExistence type="predicted"/>
<dbReference type="EC" id="2.7.13.3" evidence="3"/>